<dbReference type="EMBL" id="JADWOX010000011">
    <property type="protein sequence ID" value="MBI1685160.1"/>
    <property type="molecule type" value="Genomic_DNA"/>
</dbReference>
<evidence type="ECO:0000256" key="1">
    <source>
        <dbReference type="ARBA" id="ARBA00004167"/>
    </source>
</evidence>
<protein>
    <submittedName>
        <fullName evidence="7">Conjugal transfer protein TrbF</fullName>
    </submittedName>
</protein>
<sequence>MRPRRARAAAARQSIFRRSPDVFKRAGIGYGATPEVDTPHRRARQAWDERMGRLAVTGRRAWTLALVEGAVIVLLAGALVWQGARGQVVPWIVEVDRFGEARTVGPAQADFKPTDPMVAARLQRFIEEVRSVSSDPIIVRQNWLRAYDFTSVRGARTLSAYAQANDPFTRVGKEQVSVEVRSVLRASPSSFRVTWNETRFVNGQQQDSARWAATLTLIERPTHNVDQLRKNPLGVFVDAIDWQKEMGG</sequence>
<dbReference type="InterPro" id="IPR032710">
    <property type="entry name" value="NTF2-like_dom_sf"/>
</dbReference>
<evidence type="ECO:0000313" key="8">
    <source>
        <dbReference type="Proteomes" id="UP000639859"/>
    </source>
</evidence>
<dbReference type="SUPFAM" id="SSF54427">
    <property type="entry name" value="NTF2-like"/>
    <property type="match status" value="1"/>
</dbReference>
<comment type="caution">
    <text evidence="7">The sequence shown here is derived from an EMBL/GenBank/DDBJ whole genome shotgun (WGS) entry which is preliminary data.</text>
</comment>
<gene>
    <name evidence="7" type="ORF">I4Q42_15930</name>
</gene>
<evidence type="ECO:0000256" key="3">
    <source>
        <dbReference type="ARBA" id="ARBA00022989"/>
    </source>
</evidence>
<keyword evidence="4 5" id="KW-0472">Membrane</keyword>
<organism evidence="7 8">
    <name type="scientific">Caulobacter hibisci</name>
    <dbReference type="NCBI Taxonomy" id="2035993"/>
    <lineage>
        <taxon>Bacteria</taxon>
        <taxon>Pseudomonadati</taxon>
        <taxon>Pseudomonadota</taxon>
        <taxon>Alphaproteobacteria</taxon>
        <taxon>Caulobacterales</taxon>
        <taxon>Caulobacteraceae</taxon>
        <taxon>Caulobacter</taxon>
    </lineage>
</organism>
<dbReference type="InterPro" id="IPR007430">
    <property type="entry name" value="VirB8"/>
</dbReference>
<dbReference type="Proteomes" id="UP000639859">
    <property type="component" value="Unassembled WGS sequence"/>
</dbReference>
<keyword evidence="2 5" id="KW-0812">Transmembrane</keyword>
<dbReference type="Gene3D" id="3.10.450.230">
    <property type="entry name" value="VirB8 protein"/>
    <property type="match status" value="1"/>
</dbReference>
<evidence type="ECO:0000256" key="4">
    <source>
        <dbReference type="ARBA" id="ARBA00023136"/>
    </source>
</evidence>
<proteinExistence type="predicted"/>
<accession>A0ABS0SZV7</accession>
<dbReference type="Pfam" id="PF04335">
    <property type="entry name" value="VirB8"/>
    <property type="match status" value="1"/>
</dbReference>
<evidence type="ECO:0000259" key="6">
    <source>
        <dbReference type="Pfam" id="PF04335"/>
    </source>
</evidence>
<evidence type="ECO:0000313" key="7">
    <source>
        <dbReference type="EMBL" id="MBI1685160.1"/>
    </source>
</evidence>
<feature type="transmembrane region" description="Helical" evidence="5">
    <location>
        <begin position="61"/>
        <end position="81"/>
    </location>
</feature>
<dbReference type="NCBIfam" id="NF010446">
    <property type="entry name" value="PRK13872.1"/>
    <property type="match status" value="1"/>
</dbReference>
<reference evidence="7 8" key="1">
    <citation type="submission" date="2020-11" db="EMBL/GenBank/DDBJ databases">
        <title>genome sequence of strain KACC 18849.</title>
        <authorList>
            <person name="Gao J."/>
            <person name="Zhang X."/>
        </authorList>
    </citation>
    <scope>NUCLEOTIDE SEQUENCE [LARGE SCALE GENOMIC DNA]</scope>
    <source>
        <strain evidence="7 8">KACC 18849</strain>
    </source>
</reference>
<evidence type="ECO:0000256" key="5">
    <source>
        <dbReference type="SAM" id="Phobius"/>
    </source>
</evidence>
<name>A0ABS0SZV7_9CAUL</name>
<dbReference type="InterPro" id="IPR035658">
    <property type="entry name" value="TrbF"/>
</dbReference>
<keyword evidence="8" id="KW-1185">Reference proteome</keyword>
<dbReference type="CDD" id="cd16425">
    <property type="entry name" value="TrbF"/>
    <property type="match status" value="1"/>
</dbReference>
<comment type="subcellular location">
    <subcellularLocation>
        <location evidence="1">Membrane</location>
        <topology evidence="1">Single-pass membrane protein</topology>
    </subcellularLocation>
</comment>
<feature type="domain" description="Bacterial virulence protein VirB8" evidence="6">
    <location>
        <begin position="42"/>
        <end position="245"/>
    </location>
</feature>
<evidence type="ECO:0000256" key="2">
    <source>
        <dbReference type="ARBA" id="ARBA00022692"/>
    </source>
</evidence>
<keyword evidence="3 5" id="KW-1133">Transmembrane helix</keyword>